<accession>T1J071</accession>
<reference evidence="3" key="1">
    <citation type="submission" date="2011-05" db="EMBL/GenBank/DDBJ databases">
        <authorList>
            <person name="Richards S.R."/>
            <person name="Qu J."/>
            <person name="Jiang H."/>
            <person name="Jhangiani S.N."/>
            <person name="Agravi P."/>
            <person name="Goodspeed R."/>
            <person name="Gross S."/>
            <person name="Mandapat C."/>
            <person name="Jackson L."/>
            <person name="Mathew T."/>
            <person name="Pu L."/>
            <person name="Thornton R."/>
            <person name="Saada N."/>
            <person name="Wilczek-Boney K.B."/>
            <person name="Lee S."/>
            <person name="Kovar C."/>
            <person name="Wu Y."/>
            <person name="Scherer S.E."/>
            <person name="Worley K.C."/>
            <person name="Muzny D.M."/>
            <person name="Gibbs R."/>
        </authorList>
    </citation>
    <scope>NUCLEOTIDE SEQUENCE</scope>
    <source>
        <strain evidence="3">Brora</strain>
    </source>
</reference>
<dbReference type="PANTHER" id="PTHR45632">
    <property type="entry name" value="LD33804P"/>
    <property type="match status" value="1"/>
</dbReference>
<reference evidence="2" key="2">
    <citation type="submission" date="2015-02" db="UniProtKB">
        <authorList>
            <consortium name="EnsemblMetazoa"/>
        </authorList>
    </citation>
    <scope>IDENTIFICATION</scope>
</reference>
<dbReference type="SUPFAM" id="SSF54695">
    <property type="entry name" value="POZ domain"/>
    <property type="match status" value="1"/>
</dbReference>
<dbReference type="PROSITE" id="PS50097">
    <property type="entry name" value="BTB"/>
    <property type="match status" value="1"/>
</dbReference>
<dbReference type="STRING" id="126957.T1J071"/>
<dbReference type="EnsemblMetazoa" id="SMAR006912-RA">
    <property type="protein sequence ID" value="SMAR006912-PA"/>
    <property type="gene ID" value="SMAR006912"/>
</dbReference>
<dbReference type="SMART" id="SM00225">
    <property type="entry name" value="BTB"/>
    <property type="match status" value="1"/>
</dbReference>
<dbReference type="eggNOG" id="KOG4441">
    <property type="taxonomic scope" value="Eukaryota"/>
</dbReference>
<dbReference type="InterPro" id="IPR011333">
    <property type="entry name" value="SKP1/BTB/POZ_sf"/>
</dbReference>
<dbReference type="Gene3D" id="3.30.710.10">
    <property type="entry name" value="Potassium Channel Kv1.1, Chain A"/>
    <property type="match status" value="1"/>
</dbReference>
<evidence type="ECO:0000259" key="1">
    <source>
        <dbReference type="PROSITE" id="PS50097"/>
    </source>
</evidence>
<evidence type="ECO:0000313" key="2">
    <source>
        <dbReference type="EnsemblMetazoa" id="SMAR006912-PA"/>
    </source>
</evidence>
<dbReference type="CDD" id="cd18186">
    <property type="entry name" value="BTB_POZ_ZBTB_KLHL-like"/>
    <property type="match status" value="1"/>
</dbReference>
<dbReference type="Pfam" id="PF00651">
    <property type="entry name" value="BTB"/>
    <property type="match status" value="1"/>
</dbReference>
<dbReference type="AlphaFoldDB" id="T1J071"/>
<sequence>MTSNNRVITSVDPQSLVEVNLKENQQRLILTNLYKSRDDGKSDQVVLECQDGQILAHKSVLRSGSDYFRGMFTHATTENEFNRVLLHDTSIEVMNIIIKFIYAQDIPSRLEMTGALMAETLIAADKMQLNILFNNYWILFTTPITLDNFSNIWQLAELLTKEDTIHKVQVFLIIHMKQLMEAEFLCDMTVMQLESLVTKVKPHKLGEFIILLATWGLKTVREESNTENVLNLMTKCELKKLPQYSLKHLLSNEIVRKLAPIYNILSKEASSRWSTMPKKQQIQIFAFAVRSYGLCRFSVSFLDDLYPAVSKTGEIYYLN</sequence>
<keyword evidence="3" id="KW-1185">Reference proteome</keyword>
<dbReference type="EMBL" id="JH431734">
    <property type="status" value="NOT_ANNOTATED_CDS"/>
    <property type="molecule type" value="Genomic_DNA"/>
</dbReference>
<evidence type="ECO:0000313" key="3">
    <source>
        <dbReference type="Proteomes" id="UP000014500"/>
    </source>
</evidence>
<dbReference type="InterPro" id="IPR000210">
    <property type="entry name" value="BTB/POZ_dom"/>
</dbReference>
<protein>
    <recommendedName>
        <fullName evidence="1">BTB domain-containing protein</fullName>
    </recommendedName>
</protein>
<dbReference type="Proteomes" id="UP000014500">
    <property type="component" value="Unassembled WGS sequence"/>
</dbReference>
<feature type="domain" description="BTB" evidence="1">
    <location>
        <begin position="43"/>
        <end position="110"/>
    </location>
</feature>
<name>T1J071_STRMM</name>
<dbReference type="HOGENOM" id="CLU_075661_0_0_1"/>
<organism evidence="2 3">
    <name type="scientific">Strigamia maritima</name>
    <name type="common">European centipede</name>
    <name type="synonym">Geophilus maritimus</name>
    <dbReference type="NCBI Taxonomy" id="126957"/>
    <lineage>
        <taxon>Eukaryota</taxon>
        <taxon>Metazoa</taxon>
        <taxon>Ecdysozoa</taxon>
        <taxon>Arthropoda</taxon>
        <taxon>Myriapoda</taxon>
        <taxon>Chilopoda</taxon>
        <taxon>Pleurostigmophora</taxon>
        <taxon>Geophilomorpha</taxon>
        <taxon>Linotaeniidae</taxon>
        <taxon>Strigamia</taxon>
    </lineage>
</organism>
<proteinExistence type="predicted"/>
<dbReference type="PhylomeDB" id="T1J071"/>